<evidence type="ECO:0000313" key="6">
    <source>
        <dbReference type="EMBL" id="CAF4105923.1"/>
    </source>
</evidence>
<proteinExistence type="predicted"/>
<evidence type="ECO:0000313" key="3">
    <source>
        <dbReference type="EMBL" id="CAF3350314.1"/>
    </source>
</evidence>
<feature type="transmembrane region" description="Helical" evidence="1">
    <location>
        <begin position="67"/>
        <end position="84"/>
    </location>
</feature>
<dbReference type="EMBL" id="CAJOBP010000031">
    <property type="protein sequence ID" value="CAF4105923.1"/>
    <property type="molecule type" value="Genomic_DNA"/>
</dbReference>
<feature type="transmembrane region" description="Helical" evidence="1">
    <location>
        <begin position="277"/>
        <end position="294"/>
    </location>
</feature>
<keyword evidence="1" id="KW-1133">Transmembrane helix</keyword>
<feature type="transmembrane region" description="Helical" evidence="1">
    <location>
        <begin position="161"/>
        <end position="180"/>
    </location>
</feature>
<dbReference type="EMBL" id="CAJOBR010000433">
    <property type="protein sequence ID" value="CAF4508657.1"/>
    <property type="molecule type" value="Genomic_DNA"/>
</dbReference>
<accession>A0A819VAH4</accession>
<dbReference type="EMBL" id="CAJOBQ010000433">
    <property type="protein sequence ID" value="CAF4354126.1"/>
    <property type="molecule type" value="Genomic_DNA"/>
</dbReference>
<evidence type="ECO:0000313" key="4">
    <source>
        <dbReference type="EMBL" id="CAF3641530.1"/>
    </source>
</evidence>
<feature type="transmembrane region" description="Helical" evidence="1">
    <location>
        <begin position="246"/>
        <end position="265"/>
    </location>
</feature>
<evidence type="ECO:0008006" key="11">
    <source>
        <dbReference type="Google" id="ProtNLM"/>
    </source>
</evidence>
<dbReference type="Proteomes" id="UP000663825">
    <property type="component" value="Unassembled WGS sequence"/>
</dbReference>
<reference evidence="6" key="1">
    <citation type="submission" date="2021-02" db="EMBL/GenBank/DDBJ databases">
        <authorList>
            <person name="Nowell W R."/>
        </authorList>
    </citation>
    <scope>NUCLEOTIDE SEQUENCE</scope>
</reference>
<evidence type="ECO:0000313" key="10">
    <source>
        <dbReference type="Proteomes" id="UP000663873"/>
    </source>
</evidence>
<keyword evidence="10" id="KW-1185">Reference proteome</keyword>
<feature type="transmembrane region" description="Helical" evidence="1">
    <location>
        <begin position="207"/>
        <end position="226"/>
    </location>
</feature>
<dbReference type="EMBL" id="CAJNYT010004172">
    <property type="protein sequence ID" value="CAF3641530.1"/>
    <property type="molecule type" value="Genomic_DNA"/>
</dbReference>
<feature type="transmembrane region" description="Helical" evidence="1">
    <location>
        <begin position="38"/>
        <end position="58"/>
    </location>
</feature>
<feature type="transmembrane region" description="Helical" evidence="1">
    <location>
        <begin position="96"/>
        <end position="117"/>
    </location>
</feature>
<sequence length="360" mass="42970">MSTNIIDTQFSSKMDSKSYTNILEPHIPVTNNAYSTNILNIIFIKLIYFIKLIFNLFFQRKFILHRLTGLSYLLQYAYAFYLYFKDYESFKTSFVTWSLPLTGVLQSLTAIYTFTFLSRTKRDAGYYSDRGTLSYPFIIENSFFALILLFAWLYYSDRFYSLFSSSIIIDNLFVFLPFILRQLWPKTSFRDSIYNSEKTKTNRNRKFFFIVTLMTKFFYVWAKHYIGYFLNYVRFFNRADSEQIYHIHLLLVFSAFATTISIFLHTLKFKGYLGPKLSFMIYMVSYLATFYSFIQIRSIFIINIDLTIYVFIGLVLNFTKYQHAYQIILMILFNSHKHNMLSSDISKYLFLPQVGIQSTY</sequence>
<evidence type="ECO:0000313" key="2">
    <source>
        <dbReference type="EMBL" id="CAF3205564.1"/>
    </source>
</evidence>
<dbReference type="EMBL" id="CAJNXB010001969">
    <property type="protein sequence ID" value="CAF3205564.1"/>
    <property type="molecule type" value="Genomic_DNA"/>
</dbReference>
<dbReference type="EMBL" id="CAJOBO010000159">
    <property type="protein sequence ID" value="CAF4147194.1"/>
    <property type="molecule type" value="Genomic_DNA"/>
</dbReference>
<dbReference type="EMBL" id="CAJNYD010004845">
    <property type="protein sequence ID" value="CAF3641951.1"/>
    <property type="molecule type" value="Genomic_DNA"/>
</dbReference>
<evidence type="ECO:0000313" key="8">
    <source>
        <dbReference type="EMBL" id="CAF4354126.1"/>
    </source>
</evidence>
<gene>
    <name evidence="3" type="ORF">FME351_LOCUS4425</name>
    <name evidence="4" type="ORF">GRG538_LOCUS24702</name>
    <name evidence="7" type="ORF">HFQ381_LOCUS4122</name>
    <name evidence="5" type="ORF">LUA448_LOCUS32498</name>
    <name evidence="9" type="ORF">QYT958_LOCUS5294</name>
    <name evidence="2" type="ORF">TIS948_LOCUS12850</name>
    <name evidence="8" type="ORF">TSG867_LOCUS9753</name>
    <name evidence="6" type="ORF">UJA718_LOCUS600</name>
</gene>
<dbReference type="Proteomes" id="UP000663869">
    <property type="component" value="Unassembled WGS sequence"/>
</dbReference>
<evidence type="ECO:0000313" key="9">
    <source>
        <dbReference type="EMBL" id="CAF4508657.1"/>
    </source>
</evidence>
<dbReference type="Proteomes" id="UP000663873">
    <property type="component" value="Unassembled WGS sequence"/>
</dbReference>
<evidence type="ECO:0000313" key="5">
    <source>
        <dbReference type="EMBL" id="CAF3641951.1"/>
    </source>
</evidence>
<dbReference type="Proteomes" id="UP000663848">
    <property type="component" value="Unassembled WGS sequence"/>
</dbReference>
<keyword evidence="1" id="KW-0812">Transmembrane</keyword>
<name>A0A819VAH4_9BILA</name>
<dbReference type="OrthoDB" id="2156279at2759"/>
<evidence type="ECO:0000256" key="1">
    <source>
        <dbReference type="SAM" id="Phobius"/>
    </source>
</evidence>
<comment type="caution">
    <text evidence="6">The sequence shown here is derived from an EMBL/GenBank/DDBJ whole genome shotgun (WGS) entry which is preliminary data.</text>
</comment>
<feature type="transmembrane region" description="Helical" evidence="1">
    <location>
        <begin position="137"/>
        <end position="155"/>
    </location>
</feature>
<feature type="transmembrane region" description="Helical" evidence="1">
    <location>
        <begin position="300"/>
        <end position="319"/>
    </location>
</feature>
<protein>
    <recommendedName>
        <fullName evidence="11">Transmembrane protein</fullName>
    </recommendedName>
</protein>
<evidence type="ECO:0000313" key="7">
    <source>
        <dbReference type="EMBL" id="CAF4147194.1"/>
    </source>
</evidence>
<dbReference type="Proteomes" id="UP000663872">
    <property type="component" value="Unassembled WGS sequence"/>
</dbReference>
<keyword evidence="1" id="KW-0472">Membrane</keyword>
<organism evidence="6 10">
    <name type="scientific">Rotaria socialis</name>
    <dbReference type="NCBI Taxonomy" id="392032"/>
    <lineage>
        <taxon>Eukaryota</taxon>
        <taxon>Metazoa</taxon>
        <taxon>Spiralia</taxon>
        <taxon>Gnathifera</taxon>
        <taxon>Rotifera</taxon>
        <taxon>Eurotatoria</taxon>
        <taxon>Bdelloidea</taxon>
        <taxon>Philodinida</taxon>
        <taxon>Philodinidae</taxon>
        <taxon>Rotaria</taxon>
    </lineage>
</organism>
<dbReference type="Proteomes" id="UP000663851">
    <property type="component" value="Unassembled WGS sequence"/>
</dbReference>
<dbReference type="Proteomes" id="UP000663833">
    <property type="component" value="Unassembled WGS sequence"/>
</dbReference>
<dbReference type="EMBL" id="CAJNYU010000337">
    <property type="protein sequence ID" value="CAF3350314.1"/>
    <property type="molecule type" value="Genomic_DNA"/>
</dbReference>
<dbReference type="AlphaFoldDB" id="A0A819VAH4"/>
<dbReference type="Proteomes" id="UP000663862">
    <property type="component" value="Unassembled WGS sequence"/>
</dbReference>